<evidence type="ECO:0008006" key="19">
    <source>
        <dbReference type="Google" id="ProtNLM"/>
    </source>
</evidence>
<comment type="similarity">
    <text evidence="12">Belongs to the LAMP family.</text>
</comment>
<dbReference type="PANTHER" id="PTHR11506">
    <property type="entry name" value="LYSOSOME-ASSOCIATED MEMBRANE GLYCOPROTEIN"/>
    <property type="match status" value="1"/>
</dbReference>
<dbReference type="GO" id="GO:0005765">
    <property type="term" value="C:lysosomal membrane"/>
    <property type="evidence" value="ECO:0007669"/>
    <property type="project" value="UniProtKB-SubCell"/>
</dbReference>
<keyword evidence="6" id="KW-0967">Endosome</keyword>
<keyword evidence="10" id="KW-0325">Glycoprotein</keyword>
<dbReference type="PANTHER" id="PTHR11506:SF6">
    <property type="entry name" value="LYSOSOME-ASSOCIATED MEMBRANE GLYCOPROTEIN 2"/>
    <property type="match status" value="1"/>
</dbReference>
<evidence type="ECO:0000256" key="4">
    <source>
        <dbReference type="ARBA" id="ARBA00022692"/>
    </source>
</evidence>
<reference evidence="17 18" key="1">
    <citation type="submission" date="2021-04" db="EMBL/GenBank/DDBJ databases">
        <authorList>
            <person name="De Guttry C."/>
            <person name="Zahm M."/>
            <person name="Klopp C."/>
            <person name="Cabau C."/>
            <person name="Louis A."/>
            <person name="Berthelot C."/>
            <person name="Parey E."/>
            <person name="Roest Crollius H."/>
            <person name="Montfort J."/>
            <person name="Robinson-Rechavi M."/>
            <person name="Bucao C."/>
            <person name="Bouchez O."/>
            <person name="Gislard M."/>
            <person name="Lluch J."/>
            <person name="Milhes M."/>
            <person name="Lampietro C."/>
            <person name="Lopez Roques C."/>
            <person name="Donnadieu C."/>
            <person name="Braasch I."/>
            <person name="Desvignes T."/>
            <person name="Postlethwait J."/>
            <person name="Bobe J."/>
            <person name="Wedekind C."/>
            <person name="Guiguen Y."/>
        </authorList>
    </citation>
    <scope>NUCLEOTIDE SEQUENCE [LARGE SCALE GENOMIC DNA]</scope>
    <source>
        <strain evidence="17">Cs_M1</strain>
        <tissue evidence="17">Blood</tissue>
    </source>
</reference>
<evidence type="ECO:0000256" key="2">
    <source>
        <dbReference type="ARBA" id="ARBA00004530"/>
    </source>
</evidence>
<evidence type="ECO:0000256" key="7">
    <source>
        <dbReference type="ARBA" id="ARBA00022989"/>
    </source>
</evidence>
<evidence type="ECO:0000313" key="17">
    <source>
        <dbReference type="EMBL" id="KAK6298604.1"/>
    </source>
</evidence>
<feature type="chain" id="PRO_5042844141" description="Lysosomal-associated membrane protein 2" evidence="14">
    <location>
        <begin position="23"/>
        <end position="441"/>
    </location>
</feature>
<dbReference type="GO" id="GO:0031902">
    <property type="term" value="C:late endosome membrane"/>
    <property type="evidence" value="ECO:0007669"/>
    <property type="project" value="TreeGrafter"/>
</dbReference>
<evidence type="ECO:0000256" key="13">
    <source>
        <dbReference type="SAM" id="Phobius"/>
    </source>
</evidence>
<evidence type="ECO:0000256" key="3">
    <source>
        <dbReference type="ARBA" id="ARBA00022475"/>
    </source>
</evidence>
<dbReference type="Pfam" id="PF21222">
    <property type="entry name" value="Lamp2_2nd"/>
    <property type="match status" value="2"/>
</dbReference>
<feature type="domain" description="Lysosome-associated membrane glycoprotein 2-like transmembrane" evidence="16">
    <location>
        <begin position="408"/>
        <end position="439"/>
    </location>
</feature>
<evidence type="ECO:0000313" key="18">
    <source>
        <dbReference type="Proteomes" id="UP001356427"/>
    </source>
</evidence>
<feature type="domain" description="Lysosome-associated membrane glycoprotein 2-like transmembrane" evidence="16">
    <location>
        <begin position="372"/>
        <end position="394"/>
    </location>
</feature>
<evidence type="ECO:0000259" key="16">
    <source>
        <dbReference type="Pfam" id="PF21222"/>
    </source>
</evidence>
<dbReference type="GO" id="GO:0005886">
    <property type="term" value="C:plasma membrane"/>
    <property type="evidence" value="ECO:0007669"/>
    <property type="project" value="UniProtKB-SubCell"/>
</dbReference>
<protein>
    <recommendedName>
        <fullName evidence="19">Lysosomal-associated membrane protein 2</fullName>
    </recommendedName>
</protein>
<comment type="caution">
    <text evidence="17">The sequence shown here is derived from an EMBL/GenBank/DDBJ whole genome shotgun (WGS) entry which is preliminary data.</text>
</comment>
<evidence type="ECO:0000256" key="11">
    <source>
        <dbReference type="ARBA" id="ARBA00023228"/>
    </source>
</evidence>
<feature type="domain" description="Lysosome-associated membrane glycoprotein 2-like luminal" evidence="15">
    <location>
        <begin position="213"/>
        <end position="352"/>
    </location>
</feature>
<keyword evidence="9 12" id="KW-1015">Disulfide bond</keyword>
<evidence type="ECO:0000256" key="8">
    <source>
        <dbReference type="ARBA" id="ARBA00023136"/>
    </source>
</evidence>
<keyword evidence="11 12" id="KW-0458">Lysosome</keyword>
<dbReference type="Gene3D" id="2.40.160.110">
    <property type="match status" value="2"/>
</dbReference>
<evidence type="ECO:0000256" key="6">
    <source>
        <dbReference type="ARBA" id="ARBA00022753"/>
    </source>
</evidence>
<evidence type="ECO:0000256" key="12">
    <source>
        <dbReference type="PROSITE-ProRule" id="PRU00740"/>
    </source>
</evidence>
<keyword evidence="5 14" id="KW-0732">Signal</keyword>
<evidence type="ECO:0000256" key="9">
    <source>
        <dbReference type="ARBA" id="ARBA00023157"/>
    </source>
</evidence>
<evidence type="ECO:0000259" key="15">
    <source>
        <dbReference type="Pfam" id="PF01299"/>
    </source>
</evidence>
<feature type="signal peptide" evidence="14">
    <location>
        <begin position="1"/>
        <end position="22"/>
    </location>
</feature>
<dbReference type="PROSITE" id="PS51407">
    <property type="entry name" value="LAMP_3"/>
    <property type="match status" value="1"/>
</dbReference>
<organism evidence="17 18">
    <name type="scientific">Coregonus suidteri</name>
    <dbReference type="NCBI Taxonomy" id="861788"/>
    <lineage>
        <taxon>Eukaryota</taxon>
        <taxon>Metazoa</taxon>
        <taxon>Chordata</taxon>
        <taxon>Craniata</taxon>
        <taxon>Vertebrata</taxon>
        <taxon>Euteleostomi</taxon>
        <taxon>Actinopterygii</taxon>
        <taxon>Neopterygii</taxon>
        <taxon>Teleostei</taxon>
        <taxon>Protacanthopterygii</taxon>
        <taxon>Salmoniformes</taxon>
        <taxon>Salmonidae</taxon>
        <taxon>Coregoninae</taxon>
        <taxon>Coregonus</taxon>
    </lineage>
</organism>
<comment type="caution">
    <text evidence="12">Lacks conserved residue(s) required for the propagation of feature annotation.</text>
</comment>
<evidence type="ECO:0000256" key="14">
    <source>
        <dbReference type="SAM" id="SignalP"/>
    </source>
</evidence>
<sequence>MFRCAFLILFLALGNELHLSHATEVSVNNTENKLCLYANLMVNFSVTYEVGVNKSETVIFVLPENVTTEGSTCDNTTSTLKLSFGDGHSWAVKFTKENKTYQVDTIVFSYNLNDTSVFPNSTSNETMSVTVKPIIANVGVDTYYSCKSKDVLKAESVIQTLYDVALQAFVINGSKSDTDTVCSADMPSTTVAPTTTTVTTTAAPTSTPTLPTPTTGKYSIAPDVNSTACLMATFGLQIGYKQGDKVETINLVPNMTKVGGACRANSSDLILTSDTITIMLTFSNDGKKFRLHALNVTVKPATGAPVVAANTNMSVWVAAVGSSYMCNKEQTLNVTDTLTLYTFELRVQPFEVNKGEFALAHQCSLDDTSILIPIIVGAALAGLILIVVIAYMIGPVECFMDSDLSFLVPIAVGVALSFLIILVLISYLIGRRKSRTGYQSV</sequence>
<dbReference type="InterPro" id="IPR048524">
    <property type="entry name" value="Lamp2-like_TM"/>
</dbReference>
<dbReference type="EMBL" id="JAGTTL010000030">
    <property type="protein sequence ID" value="KAK6298604.1"/>
    <property type="molecule type" value="Genomic_DNA"/>
</dbReference>
<dbReference type="AlphaFoldDB" id="A0AAN8L0E1"/>
<dbReference type="Proteomes" id="UP001356427">
    <property type="component" value="Unassembled WGS sequence"/>
</dbReference>
<keyword evidence="7 13" id="KW-1133">Transmembrane helix</keyword>
<keyword evidence="3" id="KW-1003">Cell membrane</keyword>
<feature type="disulfide bond" evidence="12">
    <location>
        <begin position="326"/>
        <end position="363"/>
    </location>
</feature>
<evidence type="ECO:0000256" key="10">
    <source>
        <dbReference type="ARBA" id="ARBA00023180"/>
    </source>
</evidence>
<keyword evidence="18" id="KW-1185">Reference proteome</keyword>
<dbReference type="Pfam" id="PF01299">
    <property type="entry name" value="Lamp2-like_luminal"/>
    <property type="match status" value="2"/>
</dbReference>
<dbReference type="InterPro" id="IPR002000">
    <property type="entry name" value="Lysosome-assoc_membr_glycop"/>
</dbReference>
<dbReference type="PRINTS" id="PR00336">
    <property type="entry name" value="LYSASSOCTDMP"/>
</dbReference>
<feature type="domain" description="Lysosome-associated membrane glycoprotein 2-like luminal" evidence="15">
    <location>
        <begin position="26"/>
        <end position="171"/>
    </location>
</feature>
<gene>
    <name evidence="17" type="ORF">J4Q44_G00316590</name>
</gene>
<feature type="transmembrane region" description="Helical" evidence="13">
    <location>
        <begin position="370"/>
        <end position="394"/>
    </location>
</feature>
<dbReference type="InterPro" id="IPR048528">
    <property type="entry name" value="Lamp2-like_luminal"/>
</dbReference>
<dbReference type="FunFam" id="2.40.160.110:FF:000001">
    <property type="entry name" value="lysosome-associated membrane glycoprotein 2 isoform X2"/>
    <property type="match status" value="1"/>
</dbReference>
<proteinExistence type="inferred from homology"/>
<keyword evidence="4 12" id="KW-0812">Transmembrane</keyword>
<evidence type="ECO:0000256" key="1">
    <source>
        <dbReference type="ARBA" id="ARBA00004251"/>
    </source>
</evidence>
<dbReference type="GO" id="GO:0072594">
    <property type="term" value="P:establishment of protein localization to organelle"/>
    <property type="evidence" value="ECO:0007669"/>
    <property type="project" value="TreeGrafter"/>
</dbReference>
<keyword evidence="8 12" id="KW-0472">Membrane</keyword>
<feature type="disulfide bond" evidence="12">
    <location>
        <begin position="146"/>
        <end position="182"/>
    </location>
</feature>
<accession>A0AAN8L0E1</accession>
<feature type="transmembrane region" description="Helical" evidence="13">
    <location>
        <begin position="406"/>
        <end position="429"/>
    </location>
</feature>
<name>A0AAN8L0E1_9TELE</name>
<evidence type="ECO:0000256" key="5">
    <source>
        <dbReference type="ARBA" id="ARBA00022729"/>
    </source>
</evidence>
<comment type="subcellular location">
    <subcellularLocation>
        <location evidence="1">Cell membrane</location>
        <topology evidence="1">Single-pass type I membrane protein</topology>
    </subcellularLocation>
    <subcellularLocation>
        <location evidence="2">Endosome membrane</location>
        <topology evidence="2">Single-pass type I membrane protein</topology>
    </subcellularLocation>
    <subcellularLocation>
        <location evidence="12">Lysosome membrane</location>
        <topology evidence="12">Single-pass type I membrane protein</topology>
    </subcellularLocation>
</comment>